<sequence length="133" mass="14661">MPQLRCGFMTLTAEAEHLAGWLALAWLLGCFHGMDAVVSGQRQLERHWTRKLEASGRAVGEACWKPKPNGREETDSGRAGWAAAPVQKERVFQGSLGLCLSHMAGASYSEAKKHGRQVRCEYTSLYLAWVLGS</sequence>
<dbReference type="EMBL" id="JAUIRO010000004">
    <property type="protein sequence ID" value="KAK0718095.1"/>
    <property type="molecule type" value="Genomic_DNA"/>
</dbReference>
<reference evidence="1" key="1">
    <citation type="submission" date="2023-06" db="EMBL/GenBank/DDBJ databases">
        <title>Genome-scale phylogeny and comparative genomics of the fungal order Sordariales.</title>
        <authorList>
            <consortium name="Lawrence Berkeley National Laboratory"/>
            <person name="Hensen N."/>
            <person name="Bonometti L."/>
            <person name="Westerberg I."/>
            <person name="Brannstrom I.O."/>
            <person name="Guillou S."/>
            <person name="Cros-Aarteil S."/>
            <person name="Calhoun S."/>
            <person name="Haridas S."/>
            <person name="Kuo A."/>
            <person name="Mondo S."/>
            <person name="Pangilinan J."/>
            <person name="Riley R."/>
            <person name="LaButti K."/>
            <person name="Andreopoulos B."/>
            <person name="Lipzen A."/>
            <person name="Chen C."/>
            <person name="Yanf M."/>
            <person name="Daum C."/>
            <person name="Ng V."/>
            <person name="Clum A."/>
            <person name="Steindorff A."/>
            <person name="Ohm R."/>
            <person name="Martin F."/>
            <person name="Silar P."/>
            <person name="Natvig D."/>
            <person name="Lalanne C."/>
            <person name="Gautier V."/>
            <person name="Ament-velasquez S.L."/>
            <person name="Kruys A."/>
            <person name="Hutchinson M.I."/>
            <person name="Powell A.J."/>
            <person name="Barry K."/>
            <person name="Miller A.N."/>
            <person name="Grigoriev I.V."/>
            <person name="Debuchy R."/>
            <person name="Gladieux P."/>
            <person name="Thoren M.H."/>
            <person name="Johannesson H."/>
        </authorList>
    </citation>
    <scope>NUCLEOTIDE SEQUENCE</scope>
    <source>
        <strain evidence="1">SMH2392-1A</strain>
    </source>
</reference>
<evidence type="ECO:0000313" key="1">
    <source>
        <dbReference type="EMBL" id="KAK0718095.1"/>
    </source>
</evidence>
<dbReference type="AlphaFoldDB" id="A0AA40ALP3"/>
<dbReference type="RefSeq" id="XP_060296888.1">
    <property type="nucleotide sequence ID" value="XM_060434332.1"/>
</dbReference>
<protein>
    <submittedName>
        <fullName evidence="1">Uncharacterized protein</fullName>
    </submittedName>
</protein>
<comment type="caution">
    <text evidence="1">The sequence shown here is derived from an EMBL/GenBank/DDBJ whole genome shotgun (WGS) entry which is preliminary data.</text>
</comment>
<dbReference type="GeneID" id="85317602"/>
<dbReference type="PROSITE" id="PS51257">
    <property type="entry name" value="PROKAR_LIPOPROTEIN"/>
    <property type="match status" value="1"/>
</dbReference>
<name>A0AA40ALP3_9PEZI</name>
<accession>A0AA40ALP3</accession>
<proteinExistence type="predicted"/>
<dbReference type="Proteomes" id="UP001172101">
    <property type="component" value="Unassembled WGS sequence"/>
</dbReference>
<organism evidence="1 2">
    <name type="scientific">Lasiosphaeria miniovina</name>
    <dbReference type="NCBI Taxonomy" id="1954250"/>
    <lineage>
        <taxon>Eukaryota</taxon>
        <taxon>Fungi</taxon>
        <taxon>Dikarya</taxon>
        <taxon>Ascomycota</taxon>
        <taxon>Pezizomycotina</taxon>
        <taxon>Sordariomycetes</taxon>
        <taxon>Sordariomycetidae</taxon>
        <taxon>Sordariales</taxon>
        <taxon>Lasiosphaeriaceae</taxon>
        <taxon>Lasiosphaeria</taxon>
    </lineage>
</organism>
<gene>
    <name evidence="1" type="ORF">B0T26DRAFT_312951</name>
</gene>
<keyword evidence="2" id="KW-1185">Reference proteome</keyword>
<evidence type="ECO:0000313" key="2">
    <source>
        <dbReference type="Proteomes" id="UP001172101"/>
    </source>
</evidence>